<dbReference type="InterPro" id="IPR058832">
    <property type="entry name" value="PTX3_N"/>
</dbReference>
<dbReference type="STRING" id="42253.NITMOv2_2049"/>
<keyword evidence="1" id="KW-0175">Coiled coil</keyword>
<name>A0A0K2GBY7_NITMO</name>
<feature type="domain" description="PTX3-like N-terminal" evidence="3">
    <location>
        <begin position="31"/>
        <end position="111"/>
    </location>
</feature>
<evidence type="ECO:0000313" key="5">
    <source>
        <dbReference type="Proteomes" id="UP000069205"/>
    </source>
</evidence>
<gene>
    <name evidence="4" type="ORF">NITMOv2_2049</name>
</gene>
<dbReference type="EMBL" id="CP011801">
    <property type="protein sequence ID" value="ALA58466.1"/>
    <property type="molecule type" value="Genomic_DNA"/>
</dbReference>
<dbReference type="Gene3D" id="1.20.5.1000">
    <property type="entry name" value="arf6 gtpase in complex with a specific effector, jip4"/>
    <property type="match status" value="1"/>
</dbReference>
<keyword evidence="5" id="KW-1185">Reference proteome</keyword>
<feature type="region of interest" description="Disordered" evidence="2">
    <location>
        <begin position="104"/>
        <end position="135"/>
    </location>
</feature>
<protein>
    <submittedName>
        <fullName evidence="4">Putative Murein lipoprotein (Modular protein)</fullName>
    </submittedName>
</protein>
<dbReference type="Proteomes" id="UP000069205">
    <property type="component" value="Chromosome"/>
</dbReference>
<reference evidence="4 5" key="1">
    <citation type="journal article" date="2015" name="Proc. Natl. Acad. Sci. U.S.A.">
        <title>Expanded metabolic versatility of ubiquitous nitrite-oxidizing bacteria from the genus Nitrospira.</title>
        <authorList>
            <person name="Koch H."/>
            <person name="Lucker S."/>
            <person name="Albertsen M."/>
            <person name="Kitzinger K."/>
            <person name="Herbold C."/>
            <person name="Spieck E."/>
            <person name="Nielsen P.H."/>
            <person name="Wagner M."/>
            <person name="Daims H."/>
        </authorList>
    </citation>
    <scope>NUCLEOTIDE SEQUENCE [LARGE SCALE GENOMIC DNA]</scope>
    <source>
        <strain evidence="4 5">NSP M-1</strain>
    </source>
</reference>
<dbReference type="KEGG" id="nmv:NITMOv2_2049"/>
<evidence type="ECO:0000313" key="4">
    <source>
        <dbReference type="EMBL" id="ALA58466.1"/>
    </source>
</evidence>
<proteinExistence type="predicted"/>
<dbReference type="PATRIC" id="fig|42253.5.peg.2022"/>
<dbReference type="AlphaFoldDB" id="A0A0K2GBY7"/>
<feature type="coiled-coil region" evidence="1">
    <location>
        <begin position="37"/>
        <end position="99"/>
    </location>
</feature>
<evidence type="ECO:0000259" key="3">
    <source>
        <dbReference type="Pfam" id="PF26206"/>
    </source>
</evidence>
<evidence type="ECO:0000256" key="1">
    <source>
        <dbReference type="SAM" id="Coils"/>
    </source>
</evidence>
<accession>A0A0K2GBY7</accession>
<dbReference type="PROSITE" id="PS51257">
    <property type="entry name" value="PROKAR_LIPOPROTEIN"/>
    <property type="match status" value="1"/>
</dbReference>
<sequence length="135" mass="14666">MVTTRQARASFGMVVGAALMIGVSGCDYWPPALQAQIEQLRSETQSLTLEKTQLQSQVNELARAKQDLQIQLDDLSRVNREKTGTIASLQHQVDQLRAKAVKAMAPKAPAKAAAKPTTKPVAKQPAKKKTSTKKT</sequence>
<keyword evidence="4" id="KW-0449">Lipoprotein</keyword>
<organism evidence="4 5">
    <name type="scientific">Nitrospira moscoviensis</name>
    <dbReference type="NCBI Taxonomy" id="42253"/>
    <lineage>
        <taxon>Bacteria</taxon>
        <taxon>Pseudomonadati</taxon>
        <taxon>Nitrospirota</taxon>
        <taxon>Nitrospiria</taxon>
        <taxon>Nitrospirales</taxon>
        <taxon>Nitrospiraceae</taxon>
        <taxon>Nitrospira</taxon>
    </lineage>
</organism>
<dbReference type="Pfam" id="PF26206">
    <property type="entry name" value="PTX3_N"/>
    <property type="match status" value="1"/>
</dbReference>
<feature type="compositionally biased region" description="Low complexity" evidence="2">
    <location>
        <begin position="104"/>
        <end position="124"/>
    </location>
</feature>
<dbReference type="SUPFAM" id="SSF90257">
    <property type="entry name" value="Myosin rod fragments"/>
    <property type="match status" value="1"/>
</dbReference>
<evidence type="ECO:0000256" key="2">
    <source>
        <dbReference type="SAM" id="MobiDB-lite"/>
    </source>
</evidence>
<feature type="compositionally biased region" description="Basic residues" evidence="2">
    <location>
        <begin position="125"/>
        <end position="135"/>
    </location>
</feature>